<dbReference type="Proteomes" id="UP000433050">
    <property type="component" value="Unassembled WGS sequence"/>
</dbReference>
<protein>
    <recommendedName>
        <fullName evidence="4">DUF3489 domain-containing protein</fullName>
    </recommendedName>
</protein>
<dbReference type="Pfam" id="PF11994">
    <property type="entry name" value="DUF3489"/>
    <property type="match status" value="1"/>
</dbReference>
<gene>
    <name evidence="2" type="ORF">STARVERO_04101</name>
</gene>
<accession>A0A5S9Q5S5</accession>
<sequence>MTSKTATSRSRTRDQISARALDVTSPSRRKQAAVAAAQAPEENKPEPVAAPAEVATEAAQPVSAAEPTSAPSRETKSDQVVQQLRTEGGATIAEIMEKTGWQAHSVRGFFSAVVRKKLGLDLVSSVGEDGTRRYRIAAAAA</sequence>
<proteinExistence type="predicted"/>
<evidence type="ECO:0008006" key="4">
    <source>
        <dbReference type="Google" id="ProtNLM"/>
    </source>
</evidence>
<name>A0A5S9Q5S5_9HYPH</name>
<dbReference type="RefSeq" id="WP_159601233.1">
    <property type="nucleotide sequence ID" value="NZ_CACSAS010000001.1"/>
</dbReference>
<evidence type="ECO:0000313" key="3">
    <source>
        <dbReference type="Proteomes" id="UP000433050"/>
    </source>
</evidence>
<dbReference type="InterPro" id="IPR021880">
    <property type="entry name" value="DUF3489"/>
</dbReference>
<keyword evidence="3" id="KW-1185">Reference proteome</keyword>
<dbReference type="AlphaFoldDB" id="A0A5S9Q5S5"/>
<evidence type="ECO:0000313" key="2">
    <source>
        <dbReference type="EMBL" id="CAA0112754.1"/>
    </source>
</evidence>
<reference evidence="2 3" key="1">
    <citation type="submission" date="2019-12" db="EMBL/GenBank/DDBJ databases">
        <authorList>
            <person name="Reyes-Prieto M."/>
        </authorList>
    </citation>
    <scope>NUCLEOTIDE SEQUENCE [LARGE SCALE GENOMIC DNA]</scope>
    <source>
        <strain evidence="2">HF14-78462</strain>
    </source>
</reference>
<organism evidence="2 3">
    <name type="scientific">Starkeya nomas</name>
    <dbReference type="NCBI Taxonomy" id="2666134"/>
    <lineage>
        <taxon>Bacteria</taxon>
        <taxon>Pseudomonadati</taxon>
        <taxon>Pseudomonadota</taxon>
        <taxon>Alphaproteobacteria</taxon>
        <taxon>Hyphomicrobiales</taxon>
        <taxon>Xanthobacteraceae</taxon>
        <taxon>Starkeya</taxon>
    </lineage>
</organism>
<dbReference type="EMBL" id="CACSAS010000001">
    <property type="protein sequence ID" value="CAA0112754.1"/>
    <property type="molecule type" value="Genomic_DNA"/>
</dbReference>
<feature type="region of interest" description="Disordered" evidence="1">
    <location>
        <begin position="1"/>
        <end position="81"/>
    </location>
</feature>
<feature type="compositionally biased region" description="Low complexity" evidence="1">
    <location>
        <begin position="32"/>
        <end position="62"/>
    </location>
</feature>
<evidence type="ECO:0000256" key="1">
    <source>
        <dbReference type="SAM" id="MobiDB-lite"/>
    </source>
</evidence>